<dbReference type="EMBL" id="AYKW01000056">
    <property type="protein sequence ID" value="PIL25150.1"/>
    <property type="molecule type" value="Genomic_DNA"/>
</dbReference>
<comment type="caution">
    <text evidence="2">The sequence shown here is derived from an EMBL/GenBank/DDBJ whole genome shotgun (WGS) entry which is preliminary data.</text>
</comment>
<reference evidence="2 3" key="1">
    <citation type="journal article" date="2015" name="Sci. Rep.">
        <title>Chromosome-level genome map provides insights into diverse defense mechanisms in the medicinal fungus Ganoderma sinense.</title>
        <authorList>
            <person name="Zhu Y."/>
            <person name="Xu J."/>
            <person name="Sun C."/>
            <person name="Zhou S."/>
            <person name="Xu H."/>
            <person name="Nelson D.R."/>
            <person name="Qian J."/>
            <person name="Song J."/>
            <person name="Luo H."/>
            <person name="Xiang L."/>
            <person name="Li Y."/>
            <person name="Xu Z."/>
            <person name="Ji A."/>
            <person name="Wang L."/>
            <person name="Lu S."/>
            <person name="Hayward A."/>
            <person name="Sun W."/>
            <person name="Li X."/>
            <person name="Schwartz D.C."/>
            <person name="Wang Y."/>
            <person name="Chen S."/>
        </authorList>
    </citation>
    <scope>NUCLEOTIDE SEQUENCE [LARGE SCALE GENOMIC DNA]</scope>
    <source>
        <strain evidence="2 3">ZZ0214-1</strain>
    </source>
</reference>
<sequence length="306" mass="33612">MTSTTTHGSRLPTEQLRDFFDRLAAGDYHSLTKELRITGKPAYRPSAILNDSFRVEDADTSGDIQDPNASIRSVDSVDSFKFKPTVEGLHRAMSLIRGDEPGREGALTPEEDEAFQFTFRLMIHKLYSIKDFAQMVDDVVRSSRNNYQSLPADLVPRARRPSVAFSFTGLSDGADGESFADLPSSPTSLSETNSVFPSSDSSWTFDRLSSPQLEDDSEGRAVKKRIVGRKFSVVDGAADEANAGLSWVYDSAVASVESTTAFFEPEDFSPRKASFSSGGGYDGVTDDSMEYGARKRRLSFLGTRNV</sequence>
<accession>A0A2G8RUG1</accession>
<dbReference type="OrthoDB" id="3067134at2759"/>
<dbReference type="AlphaFoldDB" id="A0A2G8RUG1"/>
<feature type="compositionally biased region" description="Polar residues" evidence="1">
    <location>
        <begin position="184"/>
        <end position="212"/>
    </location>
</feature>
<evidence type="ECO:0000256" key="1">
    <source>
        <dbReference type="SAM" id="MobiDB-lite"/>
    </source>
</evidence>
<evidence type="ECO:0000313" key="3">
    <source>
        <dbReference type="Proteomes" id="UP000230002"/>
    </source>
</evidence>
<proteinExistence type="predicted"/>
<gene>
    <name evidence="2" type="ORF">GSI_13039</name>
</gene>
<organism evidence="2 3">
    <name type="scientific">Ganoderma sinense ZZ0214-1</name>
    <dbReference type="NCBI Taxonomy" id="1077348"/>
    <lineage>
        <taxon>Eukaryota</taxon>
        <taxon>Fungi</taxon>
        <taxon>Dikarya</taxon>
        <taxon>Basidiomycota</taxon>
        <taxon>Agaricomycotina</taxon>
        <taxon>Agaricomycetes</taxon>
        <taxon>Polyporales</taxon>
        <taxon>Polyporaceae</taxon>
        <taxon>Ganoderma</taxon>
    </lineage>
</organism>
<protein>
    <submittedName>
        <fullName evidence="2">Uncharacterized protein</fullName>
    </submittedName>
</protein>
<feature type="region of interest" description="Disordered" evidence="1">
    <location>
        <begin position="176"/>
        <end position="216"/>
    </location>
</feature>
<evidence type="ECO:0000313" key="2">
    <source>
        <dbReference type="EMBL" id="PIL25150.1"/>
    </source>
</evidence>
<keyword evidence="3" id="KW-1185">Reference proteome</keyword>
<dbReference type="Proteomes" id="UP000230002">
    <property type="component" value="Unassembled WGS sequence"/>
</dbReference>
<name>A0A2G8RUG1_9APHY</name>